<dbReference type="PANTHER" id="PTHR44229:SF4">
    <property type="entry name" value="15-HYDROXYPROSTAGLANDIN DEHYDROGENASE [NAD(+)]"/>
    <property type="match status" value="1"/>
</dbReference>
<keyword evidence="2" id="KW-0560">Oxidoreductase</keyword>
<dbReference type="PANTHER" id="PTHR44229">
    <property type="entry name" value="15-HYDROXYPROSTAGLANDIN DEHYDROGENASE [NAD(+)]"/>
    <property type="match status" value="1"/>
</dbReference>
<comment type="similarity">
    <text evidence="1">Belongs to the short-chain dehydrogenases/reductases (SDR) family.</text>
</comment>
<sequence>MSETRVAIITGGASGIGLATSIALGSRKAGWEIHILDYNPAAAKAVDDVHGGIFHQVDVTDYQALGVVFRDIFRRHKRLDFVYANAGVGERADEFYDRTEASNSDEPPPLPRGTQKIIDICMTAATTTAYLAQHYFRLSPESTKGERVLTFTASCGALYPSFSSPVYTATKHGVLGLMRCLDRYMWRRDQIRVNAVLPGTVKTNLLTQELWQQFPEEYFTPVSQIAKAVLIFLDNKDEARPDLKVIKGQAIECSGQNLHYRDPYPFCDEGMERVMAATDTGK</sequence>
<organism evidence="3 4">
    <name type="scientific">Sporothrix eucalyptigena</name>
    <dbReference type="NCBI Taxonomy" id="1812306"/>
    <lineage>
        <taxon>Eukaryota</taxon>
        <taxon>Fungi</taxon>
        <taxon>Dikarya</taxon>
        <taxon>Ascomycota</taxon>
        <taxon>Pezizomycotina</taxon>
        <taxon>Sordariomycetes</taxon>
        <taxon>Sordariomycetidae</taxon>
        <taxon>Ophiostomatales</taxon>
        <taxon>Ophiostomataceae</taxon>
        <taxon>Sporothrix</taxon>
    </lineage>
</organism>
<protein>
    <recommendedName>
        <fullName evidence="5">NAD(P)-binding protein</fullName>
    </recommendedName>
</protein>
<keyword evidence="4" id="KW-1185">Reference proteome</keyword>
<gene>
    <name evidence="3" type="ORF">SEUCBS140593_009117</name>
</gene>
<dbReference type="Pfam" id="PF00106">
    <property type="entry name" value="adh_short"/>
    <property type="match status" value="1"/>
</dbReference>
<comment type="caution">
    <text evidence="3">The sequence shown here is derived from an EMBL/GenBank/DDBJ whole genome shotgun (WGS) entry which is preliminary data.</text>
</comment>
<accession>A0ABP0CS77</accession>
<dbReference type="PRINTS" id="PR00081">
    <property type="entry name" value="GDHRDH"/>
</dbReference>
<proteinExistence type="inferred from homology"/>
<reference evidence="3 4" key="1">
    <citation type="submission" date="2024-01" db="EMBL/GenBank/DDBJ databases">
        <authorList>
            <person name="Allen C."/>
            <person name="Tagirdzhanova G."/>
        </authorList>
    </citation>
    <scope>NUCLEOTIDE SEQUENCE [LARGE SCALE GENOMIC DNA]</scope>
</reference>
<dbReference type="InterPro" id="IPR036291">
    <property type="entry name" value="NAD(P)-bd_dom_sf"/>
</dbReference>
<evidence type="ECO:0008006" key="5">
    <source>
        <dbReference type="Google" id="ProtNLM"/>
    </source>
</evidence>
<dbReference type="InterPro" id="IPR002347">
    <property type="entry name" value="SDR_fam"/>
</dbReference>
<dbReference type="EMBL" id="CAWUHD010000141">
    <property type="protein sequence ID" value="CAK7234943.1"/>
    <property type="molecule type" value="Genomic_DNA"/>
</dbReference>
<dbReference type="Gene3D" id="3.40.50.720">
    <property type="entry name" value="NAD(P)-binding Rossmann-like Domain"/>
    <property type="match status" value="1"/>
</dbReference>
<dbReference type="SUPFAM" id="SSF51735">
    <property type="entry name" value="NAD(P)-binding Rossmann-fold domains"/>
    <property type="match status" value="1"/>
</dbReference>
<evidence type="ECO:0000256" key="1">
    <source>
        <dbReference type="ARBA" id="ARBA00006484"/>
    </source>
</evidence>
<name>A0ABP0CS77_9PEZI</name>
<dbReference type="Proteomes" id="UP001642482">
    <property type="component" value="Unassembled WGS sequence"/>
</dbReference>
<evidence type="ECO:0000313" key="3">
    <source>
        <dbReference type="EMBL" id="CAK7234943.1"/>
    </source>
</evidence>
<evidence type="ECO:0000256" key="2">
    <source>
        <dbReference type="ARBA" id="ARBA00023002"/>
    </source>
</evidence>
<evidence type="ECO:0000313" key="4">
    <source>
        <dbReference type="Proteomes" id="UP001642482"/>
    </source>
</evidence>